<dbReference type="Proteomes" id="UP000315444">
    <property type="component" value="Unassembled WGS sequence"/>
</dbReference>
<reference evidence="2 6" key="1">
    <citation type="submission" date="2019-07" db="EMBL/GenBank/DDBJ databases">
        <title>Genome Sequencing of Bacteroides fragilis.</title>
        <authorList>
            <person name="Pinto K.M."/>
            <person name="Ruoff K.L."/>
            <person name="Price C.E."/>
            <person name="Valls R.A."/>
            <person name="O'Toole G.A."/>
        </authorList>
    </citation>
    <scope>NUCLEOTIDE SEQUENCE [LARGE SCALE GENOMIC DNA]</scope>
    <source>
        <strain evidence="2 6">AD135F_3B</strain>
    </source>
</reference>
<dbReference type="AlphaFoldDB" id="A0A5C6LIJ5"/>
<dbReference type="Proteomes" id="UP000319026">
    <property type="component" value="Unassembled WGS sequence"/>
</dbReference>
<dbReference type="EMBL" id="VOHV01000004">
    <property type="protein sequence ID" value="TWV41370.1"/>
    <property type="molecule type" value="Genomic_DNA"/>
</dbReference>
<gene>
    <name evidence="2" type="ORF">FSA03_05025</name>
    <name evidence="1" type="ORF">FSA06_09965</name>
    <name evidence="3" type="ORF">FSA08_01270</name>
</gene>
<evidence type="ECO:0000313" key="2">
    <source>
        <dbReference type="EMBL" id="TWV50989.1"/>
    </source>
</evidence>
<evidence type="ECO:0000313" key="1">
    <source>
        <dbReference type="EMBL" id="TWV41370.1"/>
    </source>
</evidence>
<dbReference type="Proteomes" id="UP000318041">
    <property type="component" value="Unassembled WGS sequence"/>
</dbReference>
<organism evidence="3 5">
    <name type="scientific">Bacteroides fragilis</name>
    <dbReference type="NCBI Taxonomy" id="817"/>
    <lineage>
        <taxon>Bacteria</taxon>
        <taxon>Pseudomonadati</taxon>
        <taxon>Bacteroidota</taxon>
        <taxon>Bacteroidia</taxon>
        <taxon>Bacteroidales</taxon>
        <taxon>Bacteroidaceae</taxon>
        <taxon>Bacteroides</taxon>
    </lineage>
</organism>
<dbReference type="EMBL" id="VOHT01000002">
    <property type="protein sequence ID" value="TWV50989.1"/>
    <property type="molecule type" value="Genomic_DNA"/>
</dbReference>
<reference evidence="3 5" key="3">
    <citation type="submission" date="2019-08" db="EMBL/GenBank/DDBJ databases">
        <title>Genome sequencing of Bacteroides fragilis Sample_iSURF_9.</title>
        <authorList>
            <person name="Chandler J.E."/>
            <person name="Ruoff K.L."/>
            <person name="Price C.E."/>
            <person name="Valls R.A."/>
            <person name="O'Toole G.A."/>
        </authorList>
    </citation>
    <scope>NUCLEOTIDE SEQUENCE [LARGE SCALE GENOMIC DNA]</scope>
    <source>
        <strain evidence="3 5">CFPLTA004_1B</strain>
    </source>
</reference>
<protein>
    <submittedName>
        <fullName evidence="3">Uncharacterized protein</fullName>
    </submittedName>
</protein>
<evidence type="ECO:0000313" key="5">
    <source>
        <dbReference type="Proteomes" id="UP000318041"/>
    </source>
</evidence>
<sequence>MSKTLFTTDYTDYHRLSTWIINDLEFILCYSVSSVVSLDTRPLFHLKRKF</sequence>
<comment type="caution">
    <text evidence="3">The sequence shown here is derived from an EMBL/GenBank/DDBJ whole genome shotgun (WGS) entry which is preliminary data.</text>
</comment>
<accession>A0A5C6LIJ5</accession>
<proteinExistence type="predicted"/>
<evidence type="ECO:0000313" key="6">
    <source>
        <dbReference type="Proteomes" id="UP000319026"/>
    </source>
</evidence>
<evidence type="ECO:0000313" key="3">
    <source>
        <dbReference type="EMBL" id="TWV79524.1"/>
    </source>
</evidence>
<dbReference type="EMBL" id="VOHY01000001">
    <property type="protein sequence ID" value="TWV79524.1"/>
    <property type="molecule type" value="Genomic_DNA"/>
</dbReference>
<evidence type="ECO:0000313" key="4">
    <source>
        <dbReference type="Proteomes" id="UP000315444"/>
    </source>
</evidence>
<name>A0A5C6LIJ5_BACFG</name>
<reference evidence="1 4" key="2">
    <citation type="submission" date="2019-07" db="EMBL/GenBank/DDBJ databases">
        <title>Genome sequencing of Bacteroides fragilis.</title>
        <authorList>
            <person name="Galasyn E.V."/>
            <person name="Ruoff K.L."/>
            <person name="Price C.E."/>
            <person name="Valls R.A."/>
            <person name="O'Toole G.A."/>
        </authorList>
    </citation>
    <scope>NUCLEOTIDE SEQUENCE [LARGE SCALE GENOMIC DNA]</scope>
    <source>
        <strain evidence="1 4">AD135F_1B</strain>
    </source>
</reference>